<organism evidence="1 2">
    <name type="scientific">Pectobacterium polonicum</name>
    <dbReference type="NCBI Taxonomy" id="2485124"/>
    <lineage>
        <taxon>Bacteria</taxon>
        <taxon>Pseudomonadati</taxon>
        <taxon>Pseudomonadota</taxon>
        <taxon>Gammaproteobacteria</taxon>
        <taxon>Enterobacterales</taxon>
        <taxon>Pectobacteriaceae</taxon>
        <taxon>Pectobacterium</taxon>
    </lineage>
</organism>
<evidence type="ECO:0000313" key="1">
    <source>
        <dbReference type="EMBL" id="MEQ9937757.1"/>
    </source>
</evidence>
<sequence length="314" mass="37461">MAYNSGSGSDAISGKDIIHTLIGKCSDREAIYYLHFLQQDYETTTYVSGFSYQDMKSVRSRIEHTIFRFKHQDGDIKRIHDDMINGYYNFAIHENDFLWLKNSHRACIWMLLKILFSSSLNKSTLMDGDFLNINSNSLYYSIIAYFDKSIESFDEKNTLLNFLDECKDKWDENKNKNVFIWLNKIKKQDDIKYLLWHLEETVVGRIKESKSIRYTDAFFEFMHNNINNDLDILMAFFDYYFDSSLEVDSVRIKMASSLSSWRNREEKKEDFTDVHFDVKKENIPKLDEIRKKFNLSSKKEVFDFLIERFYDQGD</sequence>
<protein>
    <submittedName>
        <fullName evidence="1">Uncharacterized protein</fullName>
    </submittedName>
</protein>
<dbReference type="Proteomes" id="UP001463408">
    <property type="component" value="Unassembled WGS sequence"/>
</dbReference>
<reference evidence="1 2" key="1">
    <citation type="submission" date="2024-06" db="EMBL/GenBank/DDBJ databases">
        <title>Pangenomics to understand the prophage dynamics in the radiating lineages of P. brasiliense.</title>
        <authorList>
            <person name="Pardeshi L.A."/>
            <person name="Van Duivenbode I."/>
            <person name="Jonkheer E.M."/>
            <person name="Pel M.J.C."/>
            <person name="Kupczok A."/>
            <person name="De Ridder D."/>
            <person name="Smit S."/>
            <person name="Van Der Lee T.J."/>
        </authorList>
    </citation>
    <scope>NUCLEOTIDE SEQUENCE [LARGE SCALE GENOMIC DNA]</scope>
    <source>
        <strain evidence="1 2">PD 8607</strain>
    </source>
</reference>
<accession>A0ABV1P9I4</accession>
<proteinExistence type="predicted"/>
<gene>
    <name evidence="1" type="ORF">ABRQ07_09040</name>
</gene>
<comment type="caution">
    <text evidence="1">The sequence shown here is derived from an EMBL/GenBank/DDBJ whole genome shotgun (WGS) entry which is preliminary data.</text>
</comment>
<name>A0ABV1P9I4_9GAMM</name>
<dbReference type="RefSeq" id="WP_273854937.1">
    <property type="nucleotide sequence ID" value="NZ_JAQRNC010000001.1"/>
</dbReference>
<dbReference type="EMBL" id="JBEHEF010000005">
    <property type="protein sequence ID" value="MEQ9937757.1"/>
    <property type="molecule type" value="Genomic_DNA"/>
</dbReference>
<keyword evidence="2" id="KW-1185">Reference proteome</keyword>
<evidence type="ECO:0000313" key="2">
    <source>
        <dbReference type="Proteomes" id="UP001463408"/>
    </source>
</evidence>